<gene>
    <name evidence="3" type="ORF">E6H04_07280</name>
</gene>
<protein>
    <submittedName>
        <fullName evidence="3">Tetratricopeptide repeat protein</fullName>
    </submittedName>
</protein>
<dbReference type="InterPro" id="IPR011990">
    <property type="entry name" value="TPR-like_helical_dom_sf"/>
</dbReference>
<evidence type="ECO:0000313" key="3">
    <source>
        <dbReference type="EMBL" id="TMI81209.1"/>
    </source>
</evidence>
<name>A0A537JCD4_9BACT</name>
<sequence length="277" mass="30195">MGATPRDRFAALAQKPGTELPLAEGALLIAAEEYPALDVHRYLGVLDRLADEAREHVPAGADPAPAVAALCNFLCVEAGFRGNTQHYGDPNNSFLNEVLDRRLGIPISLALVHLEVGWRLRLPLYGVGMPGHFLVGCETRGEPLFVDAFNGTVLTESGCGQLFHQLTQGTAPFQKDYLAPTPARYILVRMLRNLEGIFLEDEDLERTAAAIERILLLAPDAAGDVRDLGLIRIRQGNLAEARTLLERYLGSVPKDAGDRAAIELSLGQVRELLTRLN</sequence>
<comment type="caution">
    <text evidence="3">The sequence shown here is derived from an EMBL/GenBank/DDBJ whole genome shotgun (WGS) entry which is preliminary data.</text>
</comment>
<accession>A0A537JCD4</accession>
<dbReference type="PANTHER" id="PTHR31350">
    <property type="entry name" value="SI:DKEY-261L7.2"/>
    <property type="match status" value="1"/>
</dbReference>
<dbReference type="Gene3D" id="1.25.40.10">
    <property type="entry name" value="Tetratricopeptide repeat domain"/>
    <property type="match status" value="1"/>
</dbReference>
<dbReference type="Pfam" id="PF13369">
    <property type="entry name" value="Transglut_core2"/>
    <property type="match status" value="1"/>
</dbReference>
<evidence type="ECO:0000256" key="1">
    <source>
        <dbReference type="ARBA" id="ARBA00007100"/>
    </source>
</evidence>
<proteinExistence type="inferred from homology"/>
<dbReference type="InterPro" id="IPR032698">
    <property type="entry name" value="SirB1_N"/>
</dbReference>
<dbReference type="Proteomes" id="UP000320048">
    <property type="component" value="Unassembled WGS sequence"/>
</dbReference>
<comment type="similarity">
    <text evidence="1">Belongs to the UPF0162 family.</text>
</comment>
<dbReference type="EMBL" id="VBAO01000179">
    <property type="protein sequence ID" value="TMI81209.1"/>
    <property type="molecule type" value="Genomic_DNA"/>
</dbReference>
<dbReference type="Pfam" id="PF13371">
    <property type="entry name" value="TPR_9"/>
    <property type="match status" value="1"/>
</dbReference>
<reference evidence="3 4" key="1">
    <citation type="journal article" date="2019" name="Nat. Microbiol.">
        <title>Mediterranean grassland soil C-N compound turnover is dependent on rainfall and depth, and is mediated by genomically divergent microorganisms.</title>
        <authorList>
            <person name="Diamond S."/>
            <person name="Andeer P.F."/>
            <person name="Li Z."/>
            <person name="Crits-Christoph A."/>
            <person name="Burstein D."/>
            <person name="Anantharaman K."/>
            <person name="Lane K.R."/>
            <person name="Thomas B.C."/>
            <person name="Pan C."/>
            <person name="Northen T.R."/>
            <person name="Banfield J.F."/>
        </authorList>
    </citation>
    <scope>NUCLEOTIDE SEQUENCE [LARGE SCALE GENOMIC DNA]</scope>
    <source>
        <strain evidence="3">NP_7</strain>
    </source>
</reference>
<dbReference type="SUPFAM" id="SSF48452">
    <property type="entry name" value="TPR-like"/>
    <property type="match status" value="1"/>
</dbReference>
<evidence type="ECO:0000313" key="4">
    <source>
        <dbReference type="Proteomes" id="UP000320048"/>
    </source>
</evidence>
<feature type="domain" description="Protein SirB1 N-terminal" evidence="2">
    <location>
        <begin position="42"/>
        <end position="192"/>
    </location>
</feature>
<organism evidence="3 4">
    <name type="scientific">Candidatus Segetimicrobium genomatis</name>
    <dbReference type="NCBI Taxonomy" id="2569760"/>
    <lineage>
        <taxon>Bacteria</taxon>
        <taxon>Bacillati</taxon>
        <taxon>Candidatus Sysuimicrobiota</taxon>
        <taxon>Candidatus Sysuimicrobiia</taxon>
        <taxon>Candidatus Sysuimicrobiales</taxon>
        <taxon>Candidatus Segetimicrobiaceae</taxon>
        <taxon>Candidatus Segetimicrobium</taxon>
    </lineage>
</organism>
<dbReference type="PANTHER" id="PTHR31350:SF21">
    <property type="entry name" value="F-BOX ONLY PROTEIN 21"/>
    <property type="match status" value="1"/>
</dbReference>
<evidence type="ECO:0000259" key="2">
    <source>
        <dbReference type="Pfam" id="PF13369"/>
    </source>
</evidence>
<dbReference type="AlphaFoldDB" id="A0A537JCD4"/>